<feature type="transmembrane region" description="Helical" evidence="12">
    <location>
        <begin position="172"/>
        <end position="191"/>
    </location>
</feature>
<evidence type="ECO:0000313" key="13">
    <source>
        <dbReference type="EMBL" id="GAA4450185.1"/>
    </source>
</evidence>
<keyword evidence="5 12" id="KW-1133">Transmembrane helix</keyword>
<comment type="subcellular location">
    <subcellularLocation>
        <location evidence="2">Membrane</location>
        <topology evidence="2">Multi-pass membrane protein</topology>
    </subcellularLocation>
</comment>
<evidence type="ECO:0000256" key="5">
    <source>
        <dbReference type="ARBA" id="ARBA00022989"/>
    </source>
</evidence>
<keyword evidence="7" id="KW-0408">Iron</keyword>
<feature type="transmembrane region" description="Helical" evidence="12">
    <location>
        <begin position="348"/>
        <end position="364"/>
    </location>
</feature>
<dbReference type="PANTHER" id="PTHR23289:SF2">
    <property type="entry name" value="CYTOCHROME C OXIDASE ASSEMBLY PROTEIN COX15 HOMOLOG"/>
    <property type="match status" value="1"/>
</dbReference>
<evidence type="ECO:0000256" key="11">
    <source>
        <dbReference type="ARBA" id="ARBA00048044"/>
    </source>
</evidence>
<comment type="pathway">
    <text evidence="10">Porphyrin-containing compound metabolism; heme A biosynthesis; heme A from heme O: step 1/1.</text>
</comment>
<keyword evidence="3 12" id="KW-0812">Transmembrane</keyword>
<feature type="transmembrane region" description="Helical" evidence="12">
    <location>
        <begin position="212"/>
        <end position="230"/>
    </location>
</feature>
<name>A0ABP8MIV2_9BACT</name>
<evidence type="ECO:0000256" key="9">
    <source>
        <dbReference type="ARBA" id="ARBA00023136"/>
    </source>
</evidence>
<keyword evidence="9 12" id="KW-0472">Membrane</keyword>
<evidence type="ECO:0000313" key="14">
    <source>
        <dbReference type="Proteomes" id="UP001501410"/>
    </source>
</evidence>
<dbReference type="InterPro" id="IPR003780">
    <property type="entry name" value="COX15/CtaA_fam"/>
</dbReference>
<sequence length="368" mass="41256">MTDHNAESLTVRQEKQRRAVARWLLLGVAILLIQILLGGITRLTGSGLSIAEWKPILGAVPPMNQEDWNQAFELYKQKASGQFLTQNADYTLSDFKAIYFWEWMHREWARIALSGAFLIGFVYFLVKKYFGKGMVTPLIVLFLLGALQGAVGWIMVASGLNPDDTHVSHIKLAMHFMFALVLLCYTLWFALKLRVKPEAITYNTGLKGFAGTILVLFALQLCYGAFMAGLKAAPAAATWPDINGSFFPADIHQFGSARYSGVHILTDHPLMVHFIHRSLAYLITALLLVFFFRVRSAGATPEMRRAAGISAGLVLLQVLLGVCTILNAPLMTQSKFQRFEWLAELHQMVAILLLVGLVYNYFLLRKQR</sequence>
<accession>A0ABP8MIV2</accession>
<comment type="cofactor">
    <cofactor evidence="1">
        <name>heme b</name>
        <dbReference type="ChEBI" id="CHEBI:60344"/>
    </cofactor>
</comment>
<evidence type="ECO:0000256" key="1">
    <source>
        <dbReference type="ARBA" id="ARBA00001970"/>
    </source>
</evidence>
<keyword evidence="6" id="KW-0560">Oxidoreductase</keyword>
<keyword evidence="8" id="KW-0350">Heme biosynthesis</keyword>
<evidence type="ECO:0000256" key="6">
    <source>
        <dbReference type="ARBA" id="ARBA00023002"/>
    </source>
</evidence>
<evidence type="ECO:0000256" key="2">
    <source>
        <dbReference type="ARBA" id="ARBA00004141"/>
    </source>
</evidence>
<dbReference type="Pfam" id="PF02628">
    <property type="entry name" value="COX15-CtaA"/>
    <property type="match status" value="1"/>
</dbReference>
<organism evidence="13 14">
    <name type="scientific">Rurimicrobium arvi</name>
    <dbReference type="NCBI Taxonomy" id="2049916"/>
    <lineage>
        <taxon>Bacteria</taxon>
        <taxon>Pseudomonadati</taxon>
        <taxon>Bacteroidota</taxon>
        <taxon>Chitinophagia</taxon>
        <taxon>Chitinophagales</taxon>
        <taxon>Chitinophagaceae</taxon>
        <taxon>Rurimicrobium</taxon>
    </lineage>
</organism>
<proteinExistence type="predicted"/>
<gene>
    <name evidence="13" type="ORF">GCM10023092_05600</name>
</gene>
<protein>
    <submittedName>
        <fullName evidence="13">COX15/CtaA family protein</fullName>
    </submittedName>
</protein>
<comment type="catalytic activity">
    <reaction evidence="11">
        <text>Fe(II)-heme o + 2 A + H2O = Fe(II)-heme a + 2 AH2</text>
        <dbReference type="Rhea" id="RHEA:63388"/>
        <dbReference type="ChEBI" id="CHEBI:13193"/>
        <dbReference type="ChEBI" id="CHEBI:15377"/>
        <dbReference type="ChEBI" id="CHEBI:17499"/>
        <dbReference type="ChEBI" id="CHEBI:60530"/>
        <dbReference type="ChEBI" id="CHEBI:61715"/>
        <dbReference type="EC" id="1.17.99.9"/>
    </reaction>
    <physiologicalReaction direction="left-to-right" evidence="11">
        <dbReference type="Rhea" id="RHEA:63389"/>
    </physiologicalReaction>
</comment>
<dbReference type="RefSeq" id="WP_344822482.1">
    <property type="nucleotide sequence ID" value="NZ_BAABEZ010000004.1"/>
</dbReference>
<keyword evidence="14" id="KW-1185">Reference proteome</keyword>
<feature type="transmembrane region" description="Helical" evidence="12">
    <location>
        <begin position="306"/>
        <end position="328"/>
    </location>
</feature>
<dbReference type="PANTHER" id="PTHR23289">
    <property type="entry name" value="CYTOCHROME C OXIDASE ASSEMBLY PROTEIN COX15"/>
    <property type="match status" value="1"/>
</dbReference>
<evidence type="ECO:0000256" key="10">
    <source>
        <dbReference type="ARBA" id="ARBA00044501"/>
    </source>
</evidence>
<reference evidence="14" key="1">
    <citation type="journal article" date="2019" name="Int. J. Syst. Evol. Microbiol.">
        <title>The Global Catalogue of Microorganisms (GCM) 10K type strain sequencing project: providing services to taxonomists for standard genome sequencing and annotation.</title>
        <authorList>
            <consortium name="The Broad Institute Genomics Platform"/>
            <consortium name="The Broad Institute Genome Sequencing Center for Infectious Disease"/>
            <person name="Wu L."/>
            <person name="Ma J."/>
        </authorList>
    </citation>
    <scope>NUCLEOTIDE SEQUENCE [LARGE SCALE GENOMIC DNA]</scope>
    <source>
        <strain evidence="14">JCM 31921</strain>
    </source>
</reference>
<keyword evidence="4" id="KW-0479">Metal-binding</keyword>
<dbReference type="EMBL" id="BAABEZ010000004">
    <property type="protein sequence ID" value="GAA4450185.1"/>
    <property type="molecule type" value="Genomic_DNA"/>
</dbReference>
<feature type="transmembrane region" description="Helical" evidence="12">
    <location>
        <begin position="138"/>
        <end position="160"/>
    </location>
</feature>
<feature type="transmembrane region" description="Helical" evidence="12">
    <location>
        <begin position="108"/>
        <end position="126"/>
    </location>
</feature>
<evidence type="ECO:0000256" key="4">
    <source>
        <dbReference type="ARBA" id="ARBA00022723"/>
    </source>
</evidence>
<feature type="transmembrane region" description="Helical" evidence="12">
    <location>
        <begin position="20"/>
        <end position="40"/>
    </location>
</feature>
<feature type="transmembrane region" description="Helical" evidence="12">
    <location>
        <begin position="274"/>
        <end position="294"/>
    </location>
</feature>
<evidence type="ECO:0000256" key="12">
    <source>
        <dbReference type="SAM" id="Phobius"/>
    </source>
</evidence>
<dbReference type="InterPro" id="IPR023754">
    <property type="entry name" value="HemeA_Synthase_type2"/>
</dbReference>
<evidence type="ECO:0000256" key="7">
    <source>
        <dbReference type="ARBA" id="ARBA00023004"/>
    </source>
</evidence>
<comment type="caution">
    <text evidence="13">The sequence shown here is derived from an EMBL/GenBank/DDBJ whole genome shotgun (WGS) entry which is preliminary data.</text>
</comment>
<evidence type="ECO:0000256" key="3">
    <source>
        <dbReference type="ARBA" id="ARBA00022692"/>
    </source>
</evidence>
<evidence type="ECO:0000256" key="8">
    <source>
        <dbReference type="ARBA" id="ARBA00023133"/>
    </source>
</evidence>
<dbReference type="Proteomes" id="UP001501410">
    <property type="component" value="Unassembled WGS sequence"/>
</dbReference>